<accession>A0ABZ0KNC6</accession>
<proteinExistence type="predicted"/>
<reference evidence="2 3" key="2">
    <citation type="journal article" date="2024" name="Microb. Biotechnol.">
        <title>The involvement of multiple ABC transporters in daunorubicin efflux in Streptomyces coeruleorubidus.</title>
        <authorList>
            <person name="Dong J."/>
            <person name="Ning J."/>
            <person name="Tian Y."/>
            <person name="Li H."/>
            <person name="Chen H."/>
            <person name="Guan W."/>
        </authorList>
    </citation>
    <scope>NUCLEOTIDE SEQUENCE [LARGE SCALE GENOMIC DNA]</scope>
    <source>
        <strain evidence="2 3">CICC 11043</strain>
    </source>
</reference>
<feature type="region of interest" description="Disordered" evidence="1">
    <location>
        <begin position="1"/>
        <end position="29"/>
    </location>
</feature>
<keyword evidence="3" id="KW-1185">Reference proteome</keyword>
<organism evidence="2 3">
    <name type="scientific">Streptomyces coeruleorubidus</name>
    <dbReference type="NCBI Taxonomy" id="116188"/>
    <lineage>
        <taxon>Bacteria</taxon>
        <taxon>Bacillati</taxon>
        <taxon>Actinomycetota</taxon>
        <taxon>Actinomycetes</taxon>
        <taxon>Kitasatosporales</taxon>
        <taxon>Streptomycetaceae</taxon>
        <taxon>Streptomyces</taxon>
    </lineage>
</organism>
<evidence type="ECO:0000313" key="3">
    <source>
        <dbReference type="Proteomes" id="UP001305002"/>
    </source>
</evidence>
<dbReference type="RefSeq" id="WP_230528867.1">
    <property type="nucleotide sequence ID" value="NZ_BMSO01000014.1"/>
</dbReference>
<name>A0ABZ0KNC6_STRC4</name>
<evidence type="ECO:0000313" key="2">
    <source>
        <dbReference type="EMBL" id="WOT39522.1"/>
    </source>
</evidence>
<evidence type="ECO:0000256" key="1">
    <source>
        <dbReference type="SAM" id="MobiDB-lite"/>
    </source>
</evidence>
<dbReference type="Pfam" id="PF19711">
    <property type="entry name" value="DUF6207"/>
    <property type="match status" value="1"/>
</dbReference>
<sequence length="55" mass="5999">MKARQRWNSPRGPGRSAVHGPDQRDARQQASLDVVDVAAADDATALAFQQLLAKR</sequence>
<dbReference type="EMBL" id="CP137524">
    <property type="protein sequence ID" value="WOT39522.1"/>
    <property type="molecule type" value="Genomic_DNA"/>
</dbReference>
<gene>
    <name evidence="2" type="ORF">R5U08_37705</name>
</gene>
<dbReference type="InterPro" id="IPR045775">
    <property type="entry name" value="DUF6207"/>
</dbReference>
<dbReference type="Proteomes" id="UP001305002">
    <property type="component" value="Chromosome"/>
</dbReference>
<protein>
    <submittedName>
        <fullName evidence="2">DUF6207 family protein</fullName>
    </submittedName>
</protein>
<reference evidence="2 3" key="1">
    <citation type="journal article" date="2021" name="J. Microbiol. Biotechnol.">
        <title>An Efficient Markerless Deletion System Suitable for the Industrial Strains of Streptomyces.</title>
        <authorList>
            <person name="Dong J."/>
            <person name="Wei J."/>
            <person name="Li H."/>
            <person name="Zhao S."/>
            <person name="Guan W."/>
        </authorList>
    </citation>
    <scope>NUCLEOTIDE SEQUENCE [LARGE SCALE GENOMIC DNA]</scope>
    <source>
        <strain evidence="2 3">CICC 11043</strain>
    </source>
</reference>